<evidence type="ECO:0000256" key="3">
    <source>
        <dbReference type="ARBA" id="ARBA00022722"/>
    </source>
</evidence>
<dbReference type="Gene3D" id="1.10.4020.10">
    <property type="entry name" value="DNA breaking-rejoining enzymes"/>
    <property type="match status" value="1"/>
</dbReference>
<keyword evidence="3" id="KW-0540">Nuclease</keyword>
<keyword evidence="2" id="KW-0548">Nucleotidyltransferase</keyword>
<keyword evidence="5" id="KW-0378">Hydrolase</keyword>
<evidence type="ECO:0000256" key="7">
    <source>
        <dbReference type="SAM" id="Coils"/>
    </source>
</evidence>
<dbReference type="Gene3D" id="3.10.20.370">
    <property type="match status" value="1"/>
</dbReference>
<dbReference type="PANTHER" id="PTHR46888">
    <property type="entry name" value="ZINC KNUCKLE DOMAINCONTAINING PROTEIN-RELATED"/>
    <property type="match status" value="1"/>
</dbReference>
<proteinExistence type="predicted"/>
<dbReference type="AlphaFoldDB" id="A0AAV4ARH4"/>
<dbReference type="SUPFAM" id="SSF47353">
    <property type="entry name" value="Retrovirus capsid dimerization domain-like"/>
    <property type="match status" value="1"/>
</dbReference>
<evidence type="ECO:0000256" key="6">
    <source>
        <dbReference type="ARBA" id="ARBA00022918"/>
    </source>
</evidence>
<keyword evidence="11" id="KW-1185">Reference proteome</keyword>
<feature type="domain" description="SCAN box" evidence="8">
    <location>
        <begin position="180"/>
        <end position="267"/>
    </location>
</feature>
<dbReference type="GO" id="GO:0016787">
    <property type="term" value="F:hydrolase activity"/>
    <property type="evidence" value="ECO:0007669"/>
    <property type="project" value="UniProtKB-KW"/>
</dbReference>
<keyword evidence="1" id="KW-0808">Transferase</keyword>
<dbReference type="EMBL" id="BLXT01004061">
    <property type="protein sequence ID" value="GFO09163.1"/>
    <property type="molecule type" value="Genomic_DNA"/>
</dbReference>
<accession>A0AAV4ARH4</accession>
<dbReference type="CDD" id="cd09274">
    <property type="entry name" value="RNase_HI_RT_Ty3"/>
    <property type="match status" value="1"/>
</dbReference>
<evidence type="ECO:0000256" key="2">
    <source>
        <dbReference type="ARBA" id="ARBA00022695"/>
    </source>
</evidence>
<dbReference type="FunFam" id="3.10.20.370:FF:000001">
    <property type="entry name" value="Retrovirus-related Pol polyprotein from transposon 17.6-like protein"/>
    <property type="match status" value="1"/>
</dbReference>
<dbReference type="InterPro" id="IPR041373">
    <property type="entry name" value="RT_RNaseH"/>
</dbReference>
<feature type="coiled-coil region" evidence="7">
    <location>
        <begin position="33"/>
        <end position="85"/>
    </location>
</feature>
<dbReference type="GO" id="GO:0004519">
    <property type="term" value="F:endonuclease activity"/>
    <property type="evidence" value="ECO:0007669"/>
    <property type="project" value="UniProtKB-KW"/>
</dbReference>
<feature type="domain" description="Reverse transcriptase RNase H-like" evidence="9">
    <location>
        <begin position="533"/>
        <end position="636"/>
    </location>
</feature>
<name>A0AAV4ARH4_9GAST</name>
<dbReference type="Pfam" id="PF02023">
    <property type="entry name" value="SCAN"/>
    <property type="match status" value="1"/>
</dbReference>
<sequence length="657" mass="74528">MEVERLAKVGAQNLNLSGEELRKWIDEMMERDREDKEAELNRKRESNRLLTEEKEIKEAQKVFDRETMEKKLQILEKEAELLRLRPEEAGPNTVRTPAGQAKAPKLPEYKEGKDDMESYLLRFERFATTNGWPRANWAVHLSALLSAKALDTYGRLSDHESTDYDVVKRALLKRYNLTSEGFNVRFRSSRPEIGERIGQFKTRLETYLERWLELSERDKSSVEDWRDLILYEQIINACGRELRTFLKERNPKRCSELVILAEQYIEAHACSPGHDVTVMPVAPGRVNGKKCTVLRDSGCSSVIVKRGLVTSAEPRTGTQLVAFADGSTKRVPTTIVFLDCPYYKGSVEAALLDEPLYDVILGNINGVKCPGIQVHDKTISQDAAAVKTRARVLVRHFKSPKVKHGDVIKQMVVPANLRGKVMSLAHDTSLAGHLAEESKVETQIPVATARVLHCSVPTVVTEAERADEMGNPESMGMPPSIPLETPALIRTETTDNVDVYEALSTAKRKEAQLRAFPNLKAALTSQQVLKLPDFRKPFILSTDASDTGLGAMLKQEHDGQTFPVTYLSRKLFPRERKYSVVERECLALVWAVKSLNSYLWGREFVIETDHVPLLYLNKVKSENGRLMRWALLLSQYRFQLRSVKGRDNHGPDFLSRK</sequence>
<dbReference type="InterPro" id="IPR003309">
    <property type="entry name" value="SCAN_dom"/>
</dbReference>
<dbReference type="SUPFAM" id="SSF56672">
    <property type="entry name" value="DNA/RNA polymerases"/>
    <property type="match status" value="1"/>
</dbReference>
<protein>
    <submittedName>
        <fullName evidence="10">Retrovirus-related pol polyprotein from transposon 297</fullName>
    </submittedName>
</protein>
<keyword evidence="4" id="KW-0255">Endonuclease</keyword>
<dbReference type="InterPro" id="IPR043502">
    <property type="entry name" value="DNA/RNA_pol_sf"/>
</dbReference>
<evidence type="ECO:0000256" key="1">
    <source>
        <dbReference type="ARBA" id="ARBA00022679"/>
    </source>
</evidence>
<evidence type="ECO:0000313" key="11">
    <source>
        <dbReference type="Proteomes" id="UP000735302"/>
    </source>
</evidence>
<dbReference type="Proteomes" id="UP000735302">
    <property type="component" value="Unassembled WGS sequence"/>
</dbReference>
<dbReference type="InterPro" id="IPR038269">
    <property type="entry name" value="SCAN_sf"/>
</dbReference>
<evidence type="ECO:0000256" key="5">
    <source>
        <dbReference type="ARBA" id="ARBA00022801"/>
    </source>
</evidence>
<evidence type="ECO:0000259" key="9">
    <source>
        <dbReference type="Pfam" id="PF17917"/>
    </source>
</evidence>
<evidence type="ECO:0000259" key="8">
    <source>
        <dbReference type="Pfam" id="PF02023"/>
    </source>
</evidence>
<dbReference type="GO" id="GO:0003964">
    <property type="term" value="F:RNA-directed DNA polymerase activity"/>
    <property type="evidence" value="ECO:0007669"/>
    <property type="project" value="UniProtKB-KW"/>
</dbReference>
<evidence type="ECO:0000256" key="4">
    <source>
        <dbReference type="ARBA" id="ARBA00022759"/>
    </source>
</evidence>
<dbReference type="PANTHER" id="PTHR46888:SF1">
    <property type="entry name" value="RIBONUCLEASE H"/>
    <property type="match status" value="1"/>
</dbReference>
<keyword evidence="6" id="KW-0695">RNA-directed DNA polymerase</keyword>
<keyword evidence="7" id="KW-0175">Coiled coil</keyword>
<evidence type="ECO:0000313" key="10">
    <source>
        <dbReference type="EMBL" id="GFO09163.1"/>
    </source>
</evidence>
<reference evidence="10 11" key="1">
    <citation type="journal article" date="2021" name="Elife">
        <title>Chloroplast acquisition without the gene transfer in kleptoplastic sea slugs, Plakobranchus ocellatus.</title>
        <authorList>
            <person name="Maeda T."/>
            <person name="Takahashi S."/>
            <person name="Yoshida T."/>
            <person name="Shimamura S."/>
            <person name="Takaki Y."/>
            <person name="Nagai Y."/>
            <person name="Toyoda A."/>
            <person name="Suzuki Y."/>
            <person name="Arimoto A."/>
            <person name="Ishii H."/>
            <person name="Satoh N."/>
            <person name="Nishiyama T."/>
            <person name="Hasebe M."/>
            <person name="Maruyama T."/>
            <person name="Minagawa J."/>
            <person name="Obokata J."/>
            <person name="Shigenobu S."/>
        </authorList>
    </citation>
    <scope>NUCLEOTIDE SEQUENCE [LARGE SCALE GENOMIC DNA]</scope>
</reference>
<gene>
    <name evidence="10" type="ORF">PoB_003566800</name>
</gene>
<organism evidence="10 11">
    <name type="scientific">Plakobranchus ocellatus</name>
    <dbReference type="NCBI Taxonomy" id="259542"/>
    <lineage>
        <taxon>Eukaryota</taxon>
        <taxon>Metazoa</taxon>
        <taxon>Spiralia</taxon>
        <taxon>Lophotrochozoa</taxon>
        <taxon>Mollusca</taxon>
        <taxon>Gastropoda</taxon>
        <taxon>Heterobranchia</taxon>
        <taxon>Euthyneura</taxon>
        <taxon>Panpulmonata</taxon>
        <taxon>Sacoglossa</taxon>
        <taxon>Placobranchoidea</taxon>
        <taxon>Plakobranchidae</taxon>
        <taxon>Plakobranchus</taxon>
    </lineage>
</organism>
<dbReference type="Pfam" id="PF17917">
    <property type="entry name" value="RT_RNaseH"/>
    <property type="match status" value="1"/>
</dbReference>
<comment type="caution">
    <text evidence="10">The sequence shown here is derived from an EMBL/GenBank/DDBJ whole genome shotgun (WGS) entry which is preliminary data.</text>
</comment>